<dbReference type="InParanoid" id="E4ZQN3"/>
<dbReference type="Proteomes" id="UP000002668">
    <property type="component" value="Genome"/>
</dbReference>
<evidence type="ECO:0000313" key="1">
    <source>
        <dbReference type="EMBL" id="CBX94038.1"/>
    </source>
</evidence>
<proteinExistence type="predicted"/>
<dbReference type="VEuPathDB" id="FungiDB:LEMA_P037120.1"/>
<reference evidence="2" key="1">
    <citation type="journal article" date="2011" name="Nat. Commun.">
        <title>Effector diversification within compartments of the Leptosphaeria maculans genome affected by Repeat-Induced Point mutations.</title>
        <authorList>
            <person name="Rouxel T."/>
            <person name="Grandaubert J."/>
            <person name="Hane J.K."/>
            <person name="Hoede C."/>
            <person name="van de Wouw A.P."/>
            <person name="Couloux A."/>
            <person name="Dominguez V."/>
            <person name="Anthouard V."/>
            <person name="Bally P."/>
            <person name="Bourras S."/>
            <person name="Cozijnsen A.J."/>
            <person name="Ciuffetti L.M."/>
            <person name="Degrave A."/>
            <person name="Dilmaghani A."/>
            <person name="Duret L."/>
            <person name="Fudal I."/>
            <person name="Goodwin S.B."/>
            <person name="Gout L."/>
            <person name="Glaser N."/>
            <person name="Linglin J."/>
            <person name="Kema G.H.J."/>
            <person name="Lapalu N."/>
            <person name="Lawrence C.B."/>
            <person name="May K."/>
            <person name="Meyer M."/>
            <person name="Ollivier B."/>
            <person name="Poulain J."/>
            <person name="Schoch C.L."/>
            <person name="Simon A."/>
            <person name="Spatafora J.W."/>
            <person name="Stachowiak A."/>
            <person name="Turgeon B.G."/>
            <person name="Tyler B.M."/>
            <person name="Vincent D."/>
            <person name="Weissenbach J."/>
            <person name="Amselem J."/>
            <person name="Quesneville H."/>
            <person name="Oliver R.P."/>
            <person name="Wincker P."/>
            <person name="Balesdent M.-H."/>
            <person name="Howlett B.J."/>
        </authorList>
    </citation>
    <scope>NUCLEOTIDE SEQUENCE [LARGE SCALE GENOMIC DNA]</scope>
    <source>
        <strain evidence="2">JN3 / isolate v23.1.3 / race Av1-4-5-6-7-8</strain>
    </source>
</reference>
<evidence type="ECO:0000313" key="2">
    <source>
        <dbReference type="Proteomes" id="UP000002668"/>
    </source>
</evidence>
<sequence length="166" mass="18831">MDALTTLQINVIVFINPRLHFALSLDRRSRLSRKACCTIFTRAWEVRNEALKILLYRSGKTSEQEEIAHRASNRATEVALLFINVKQNGSKNPISFVESFCRSNISIESLFGRLYPTMILESEGQVITSMGCRVLLVFPSYDEAFNDPFISYGIIQPKSEVAYASK</sequence>
<dbReference type="EMBL" id="FP929116">
    <property type="protein sequence ID" value="CBX94038.1"/>
    <property type="molecule type" value="Genomic_DNA"/>
</dbReference>
<dbReference type="GeneID" id="13283190"/>
<dbReference type="RefSeq" id="XP_003837478.1">
    <property type="nucleotide sequence ID" value="XM_003837430.1"/>
</dbReference>
<dbReference type="HOGENOM" id="CLU_1603024_0_0_1"/>
<dbReference type="AlphaFoldDB" id="E4ZQN3"/>
<protein>
    <submittedName>
        <fullName evidence="1">Predicted protein</fullName>
    </submittedName>
</protein>
<gene>
    <name evidence="1" type="ORF">LEMA_P037120.1</name>
</gene>
<name>E4ZQN3_LEPMJ</name>
<organism evidence="2">
    <name type="scientific">Leptosphaeria maculans (strain JN3 / isolate v23.1.3 / race Av1-4-5-6-7-8)</name>
    <name type="common">Blackleg fungus</name>
    <name type="synonym">Phoma lingam</name>
    <dbReference type="NCBI Taxonomy" id="985895"/>
    <lineage>
        <taxon>Eukaryota</taxon>
        <taxon>Fungi</taxon>
        <taxon>Dikarya</taxon>
        <taxon>Ascomycota</taxon>
        <taxon>Pezizomycotina</taxon>
        <taxon>Dothideomycetes</taxon>
        <taxon>Pleosporomycetidae</taxon>
        <taxon>Pleosporales</taxon>
        <taxon>Pleosporineae</taxon>
        <taxon>Leptosphaeriaceae</taxon>
        <taxon>Plenodomus</taxon>
        <taxon>Plenodomus lingam/Leptosphaeria maculans species complex</taxon>
    </lineage>
</organism>
<accession>E4ZQN3</accession>
<keyword evidence="2" id="KW-1185">Reference proteome</keyword>